<keyword evidence="10" id="KW-0067">ATP-binding</keyword>
<feature type="transmembrane region" description="Helical" evidence="14">
    <location>
        <begin position="151"/>
        <end position="172"/>
    </location>
</feature>
<feature type="transmembrane region" description="Helical" evidence="14">
    <location>
        <begin position="12"/>
        <end position="28"/>
    </location>
</feature>
<keyword evidence="13 14" id="KW-0472">Membrane</keyword>
<evidence type="ECO:0000256" key="12">
    <source>
        <dbReference type="ARBA" id="ARBA00023012"/>
    </source>
</evidence>
<dbReference type="RefSeq" id="WP_003108589.1">
    <property type="nucleotide sequence ID" value="NZ_ALYM01000007.1"/>
</dbReference>
<dbReference type="SUPFAM" id="SSF55781">
    <property type="entry name" value="GAF domain-like"/>
    <property type="match status" value="1"/>
</dbReference>
<dbReference type="Gene3D" id="1.10.1760.20">
    <property type="match status" value="1"/>
</dbReference>
<dbReference type="GO" id="GO:0016301">
    <property type="term" value="F:kinase activity"/>
    <property type="evidence" value="ECO:0007669"/>
    <property type="project" value="UniProtKB-KW"/>
</dbReference>
<dbReference type="Pfam" id="PF07694">
    <property type="entry name" value="5TM-5TMR_LYT"/>
    <property type="match status" value="1"/>
</dbReference>
<dbReference type="EMBL" id="ALYM01000007">
    <property type="protein sequence ID" value="EMG24772.1"/>
    <property type="molecule type" value="Genomic_DNA"/>
</dbReference>
<feature type="transmembrane region" description="Helical" evidence="14">
    <location>
        <begin position="122"/>
        <end position="139"/>
    </location>
</feature>
<dbReference type="Pfam" id="PF06580">
    <property type="entry name" value="His_kinase"/>
    <property type="match status" value="1"/>
</dbReference>
<dbReference type="PROSITE" id="PS50109">
    <property type="entry name" value="HIS_KIN"/>
    <property type="match status" value="1"/>
</dbReference>
<evidence type="ECO:0000256" key="13">
    <source>
        <dbReference type="ARBA" id="ARBA00023136"/>
    </source>
</evidence>
<dbReference type="InterPro" id="IPR003594">
    <property type="entry name" value="HATPase_dom"/>
</dbReference>
<feature type="transmembrane region" description="Helical" evidence="14">
    <location>
        <begin position="95"/>
        <end position="115"/>
    </location>
</feature>
<dbReference type="EC" id="2.7.13.3" evidence="3"/>
<evidence type="ECO:0000256" key="3">
    <source>
        <dbReference type="ARBA" id="ARBA00012438"/>
    </source>
</evidence>
<proteinExistence type="predicted"/>
<evidence type="ECO:0000256" key="2">
    <source>
        <dbReference type="ARBA" id="ARBA00004651"/>
    </source>
</evidence>
<dbReference type="Pfam" id="PF02518">
    <property type="entry name" value="HATPase_c"/>
    <property type="match status" value="1"/>
</dbReference>
<dbReference type="SUPFAM" id="SSF55874">
    <property type="entry name" value="ATPase domain of HSP90 chaperone/DNA topoisomerase II/histidine kinase"/>
    <property type="match status" value="1"/>
</dbReference>
<evidence type="ECO:0000256" key="9">
    <source>
        <dbReference type="ARBA" id="ARBA00022777"/>
    </source>
</evidence>
<reference evidence="16 17" key="1">
    <citation type="journal article" date="2013" name="PLoS ONE">
        <title>Comparative Genomic Characterization of Three Streptococcus parauberis Strains in Fish Pathogen, as Assessed by Wide-Genome Analyses.</title>
        <authorList>
            <person name="Nho S.W."/>
            <person name="Hikima J."/>
            <person name="Park S.B."/>
            <person name="Jang H.B."/>
            <person name="Cha I.S."/>
            <person name="Yasuike M."/>
            <person name="Nakamura Y."/>
            <person name="Fujiwara A."/>
            <person name="Sano M."/>
            <person name="Kanai K."/>
            <person name="Kondo H."/>
            <person name="Hirono I."/>
            <person name="Takeyama H."/>
            <person name="Aoki T."/>
            <person name="Jung T.S."/>
        </authorList>
    </citation>
    <scope>NUCLEOTIDE SEQUENCE [LARGE SCALE GENOMIC DNA]</scope>
    <source>
        <strain evidence="16 17">KRS-02083</strain>
    </source>
</reference>
<dbReference type="PANTHER" id="PTHR34220">
    <property type="entry name" value="SENSOR HISTIDINE KINASE YPDA"/>
    <property type="match status" value="1"/>
</dbReference>
<dbReference type="SMART" id="SM00387">
    <property type="entry name" value="HATPase_c"/>
    <property type="match status" value="1"/>
</dbReference>
<keyword evidence="7 14" id="KW-0812">Transmembrane</keyword>
<dbReference type="InterPro" id="IPR036890">
    <property type="entry name" value="HATPase_C_sf"/>
</dbReference>
<evidence type="ECO:0000256" key="5">
    <source>
        <dbReference type="ARBA" id="ARBA00022553"/>
    </source>
</evidence>
<dbReference type="Proteomes" id="UP000011769">
    <property type="component" value="Unassembled WGS sequence"/>
</dbReference>
<dbReference type="InterPro" id="IPR029016">
    <property type="entry name" value="GAF-like_dom_sf"/>
</dbReference>
<keyword evidence="5" id="KW-0597">Phosphoprotein</keyword>
<protein>
    <recommendedName>
        <fullName evidence="3">histidine kinase</fullName>
        <ecNumber evidence="3">2.7.13.3</ecNumber>
    </recommendedName>
</protein>
<evidence type="ECO:0000256" key="4">
    <source>
        <dbReference type="ARBA" id="ARBA00022475"/>
    </source>
</evidence>
<comment type="subcellular location">
    <subcellularLocation>
        <location evidence="2">Cell membrane</location>
        <topology evidence="2">Multi-pass membrane protein</topology>
    </subcellularLocation>
</comment>
<evidence type="ECO:0000259" key="15">
    <source>
        <dbReference type="PROSITE" id="PS50109"/>
    </source>
</evidence>
<name>A0ABN0IPL3_9STRE</name>
<feature type="transmembrane region" description="Helical" evidence="14">
    <location>
        <begin position="179"/>
        <end position="206"/>
    </location>
</feature>
<dbReference type="InterPro" id="IPR011620">
    <property type="entry name" value="Sig_transdc_His_kinase_LytS_TM"/>
</dbReference>
<evidence type="ECO:0000256" key="8">
    <source>
        <dbReference type="ARBA" id="ARBA00022741"/>
    </source>
</evidence>
<accession>A0ABN0IPL3</accession>
<comment type="caution">
    <text evidence="16">The sequence shown here is derived from an EMBL/GenBank/DDBJ whole genome shotgun (WGS) entry which is preliminary data.</text>
</comment>
<comment type="catalytic activity">
    <reaction evidence="1">
        <text>ATP + protein L-histidine = ADP + protein N-phospho-L-histidine.</text>
        <dbReference type="EC" id="2.7.13.3"/>
    </reaction>
</comment>
<evidence type="ECO:0000256" key="10">
    <source>
        <dbReference type="ARBA" id="ARBA00022840"/>
    </source>
</evidence>
<evidence type="ECO:0000256" key="7">
    <source>
        <dbReference type="ARBA" id="ARBA00022692"/>
    </source>
</evidence>
<evidence type="ECO:0000256" key="11">
    <source>
        <dbReference type="ARBA" id="ARBA00022989"/>
    </source>
</evidence>
<evidence type="ECO:0000256" key="1">
    <source>
        <dbReference type="ARBA" id="ARBA00000085"/>
    </source>
</evidence>
<evidence type="ECO:0000256" key="6">
    <source>
        <dbReference type="ARBA" id="ARBA00022679"/>
    </source>
</evidence>
<dbReference type="SMART" id="SM00065">
    <property type="entry name" value="GAF"/>
    <property type="match status" value="1"/>
</dbReference>
<evidence type="ECO:0000313" key="17">
    <source>
        <dbReference type="Proteomes" id="UP000011769"/>
    </source>
</evidence>
<keyword evidence="12" id="KW-0902">Two-component regulatory system</keyword>
<feature type="transmembrane region" description="Helical" evidence="14">
    <location>
        <begin position="40"/>
        <end position="62"/>
    </location>
</feature>
<gene>
    <name evidence="16" type="ORF">SPJ1_1866</name>
</gene>
<feature type="domain" description="Histidine kinase" evidence="15">
    <location>
        <begin position="476"/>
        <end position="580"/>
    </location>
</feature>
<dbReference type="Gene3D" id="3.30.565.10">
    <property type="entry name" value="Histidine kinase-like ATPase, C-terminal domain"/>
    <property type="match status" value="1"/>
</dbReference>
<keyword evidence="11 14" id="KW-1133">Transmembrane helix</keyword>
<sequence length="585" mass="64453">MLSLFLPLLERVGLIILLANLLMISPFYKKMMYERDKPQVRWVLIITFSIFAIISNFTGVLVSSSANSGIGGLVALPAHNSIANTRTLTIGMSGLIGGPFVGIFVGLISGTVRLLQGGTAPYTYFISSLLIGLFSGLVGQVSLKKKTYPEIWQGSLCGALMEVIQMLCIFVFHPDKAQALALIHTITLPMLVVNALGTGIFLSIILGTLKQEESMKAIQTHDVLELANTTLPFFRQGLTLESAEQAAKVIMKYMRVSAVSITNRQSILAHVGLASDHHIPTKKIITDLSKEVIETGKIHIVRSKNEIGCHYPDCPLAAAIVVPLYVKGKVAGTFKLYFSDPDDLTYVEEQLANGLGDIFSSQLELGQMALEQGLLKDAEIKSLQAQVNPHFLFNAINTISALMRIDSEKARYLLLQLGQYFRSNITSTRKNVITVEEELNHLNAYLTIEQARFPNRYQVDINMPDSLKKASIPPFIIQILVENALKHAFPGRKANNKVWVKLTQMTANILELEVKDNGEGIAKELLSRLGREIVPSNRGTGSALENLNRRLISLYGTSAHLQIDSSKEGASFKVLIPLKLIEEEQ</sequence>
<dbReference type="InterPro" id="IPR010559">
    <property type="entry name" value="Sig_transdc_His_kin_internal"/>
</dbReference>
<evidence type="ECO:0000313" key="16">
    <source>
        <dbReference type="EMBL" id="EMG24772.1"/>
    </source>
</evidence>
<dbReference type="PANTHER" id="PTHR34220:SF7">
    <property type="entry name" value="SENSOR HISTIDINE KINASE YPDA"/>
    <property type="match status" value="1"/>
</dbReference>
<dbReference type="Pfam" id="PF13492">
    <property type="entry name" value="GAF_3"/>
    <property type="match status" value="1"/>
</dbReference>
<keyword evidence="4" id="KW-1003">Cell membrane</keyword>
<organism evidence="16 17">
    <name type="scientific">Streptococcus parauberis KRS-02083</name>
    <dbReference type="NCBI Taxonomy" id="1207545"/>
    <lineage>
        <taxon>Bacteria</taxon>
        <taxon>Bacillati</taxon>
        <taxon>Bacillota</taxon>
        <taxon>Bacilli</taxon>
        <taxon>Lactobacillales</taxon>
        <taxon>Streptococcaceae</taxon>
        <taxon>Streptococcus</taxon>
    </lineage>
</organism>
<dbReference type="InterPro" id="IPR003018">
    <property type="entry name" value="GAF"/>
</dbReference>
<dbReference type="InterPro" id="IPR050640">
    <property type="entry name" value="Bact_2-comp_sensor_kinase"/>
</dbReference>
<evidence type="ECO:0000256" key="14">
    <source>
        <dbReference type="SAM" id="Phobius"/>
    </source>
</evidence>
<keyword evidence="9 16" id="KW-0418">Kinase</keyword>
<keyword evidence="6" id="KW-0808">Transferase</keyword>
<dbReference type="Gene3D" id="3.30.450.40">
    <property type="match status" value="1"/>
</dbReference>
<keyword evidence="8" id="KW-0547">Nucleotide-binding</keyword>
<dbReference type="InterPro" id="IPR005467">
    <property type="entry name" value="His_kinase_dom"/>
</dbReference>
<keyword evidence="17" id="KW-1185">Reference proteome</keyword>